<dbReference type="EMBL" id="GBRH01246669">
    <property type="protein sequence ID" value="JAD51226.1"/>
    <property type="molecule type" value="Transcribed_RNA"/>
</dbReference>
<proteinExistence type="predicted"/>
<feature type="region of interest" description="Disordered" evidence="1">
    <location>
        <begin position="21"/>
        <end position="51"/>
    </location>
</feature>
<reference evidence="2" key="1">
    <citation type="submission" date="2014-09" db="EMBL/GenBank/DDBJ databases">
        <authorList>
            <person name="Magalhaes I.L.F."/>
            <person name="Oliveira U."/>
            <person name="Santos F.R."/>
            <person name="Vidigal T.H.D.A."/>
            <person name="Brescovit A.D."/>
            <person name="Santos A.J."/>
        </authorList>
    </citation>
    <scope>NUCLEOTIDE SEQUENCE</scope>
    <source>
        <tissue evidence="2">Shoot tissue taken approximately 20 cm above the soil surface</tissue>
    </source>
</reference>
<accession>A0A0A9AJ94</accession>
<evidence type="ECO:0000256" key="1">
    <source>
        <dbReference type="SAM" id="MobiDB-lite"/>
    </source>
</evidence>
<feature type="compositionally biased region" description="Basic and acidic residues" evidence="1">
    <location>
        <begin position="36"/>
        <end position="51"/>
    </location>
</feature>
<evidence type="ECO:0000313" key="2">
    <source>
        <dbReference type="EMBL" id="JAD51226.1"/>
    </source>
</evidence>
<protein>
    <submittedName>
        <fullName evidence="2">Uncharacterized protein</fullName>
    </submittedName>
</protein>
<sequence length="51" mass="5917">MWEAFSGGATSMVSYGGRHTCRRRTHLPTNLHHSSLRRDLRSEDQSVIDRF</sequence>
<organism evidence="2">
    <name type="scientific">Arundo donax</name>
    <name type="common">Giant reed</name>
    <name type="synonym">Donax arundinaceus</name>
    <dbReference type="NCBI Taxonomy" id="35708"/>
    <lineage>
        <taxon>Eukaryota</taxon>
        <taxon>Viridiplantae</taxon>
        <taxon>Streptophyta</taxon>
        <taxon>Embryophyta</taxon>
        <taxon>Tracheophyta</taxon>
        <taxon>Spermatophyta</taxon>
        <taxon>Magnoliopsida</taxon>
        <taxon>Liliopsida</taxon>
        <taxon>Poales</taxon>
        <taxon>Poaceae</taxon>
        <taxon>PACMAD clade</taxon>
        <taxon>Arundinoideae</taxon>
        <taxon>Arundineae</taxon>
        <taxon>Arundo</taxon>
    </lineage>
</organism>
<name>A0A0A9AJ94_ARUDO</name>
<dbReference type="AlphaFoldDB" id="A0A0A9AJ94"/>
<reference evidence="2" key="2">
    <citation type="journal article" date="2015" name="Data Brief">
        <title>Shoot transcriptome of the giant reed, Arundo donax.</title>
        <authorList>
            <person name="Barrero R.A."/>
            <person name="Guerrero F.D."/>
            <person name="Moolhuijzen P."/>
            <person name="Goolsby J.A."/>
            <person name="Tidwell J."/>
            <person name="Bellgard S.E."/>
            <person name="Bellgard M.I."/>
        </authorList>
    </citation>
    <scope>NUCLEOTIDE SEQUENCE</scope>
    <source>
        <tissue evidence="2">Shoot tissue taken approximately 20 cm above the soil surface</tissue>
    </source>
</reference>